<dbReference type="EMBL" id="RCXL01000003">
    <property type="protein sequence ID" value="RYT77467.1"/>
    <property type="molecule type" value="Genomic_DNA"/>
</dbReference>
<keyword evidence="4" id="KW-1185">Reference proteome</keyword>
<organism evidence="2 3">
    <name type="scientific">Bacteroides eggerthii</name>
    <dbReference type="NCBI Taxonomy" id="28111"/>
    <lineage>
        <taxon>Bacteria</taxon>
        <taxon>Pseudomonadati</taxon>
        <taxon>Bacteroidota</taxon>
        <taxon>Bacteroidia</taxon>
        <taxon>Bacteroidales</taxon>
        <taxon>Bacteroidaceae</taxon>
        <taxon>Bacteroides</taxon>
    </lineage>
</organism>
<dbReference type="RefSeq" id="WP_130088858.1">
    <property type="nucleotide sequence ID" value="NZ_RCXL01000003.1"/>
</dbReference>
<evidence type="ECO:0000313" key="1">
    <source>
        <dbReference type="EMBL" id="KAA5276210.1"/>
    </source>
</evidence>
<dbReference type="Proteomes" id="UP000335496">
    <property type="component" value="Unassembled WGS sequence"/>
</dbReference>
<proteinExistence type="predicted"/>
<sequence length="167" mass="19180">MKMQRRKIDIIIAIDPDVEKNGVAYLNCENKNLEISTLSFPELLDYLRYVQRCAETTQKHLVVVVEAGYMNKGNWHLNPKDTKAAAAAKGNHAGRNHETARKIVEMCKHWQMEVKEVKPLEKCWKGKDRKITHEELARFTGVMGRTNQEGRDAALLAWVYAGFSIRL</sequence>
<reference evidence="2 3" key="2">
    <citation type="journal article" date="2019" name="Science, e1252229">
        <title>Invertible promoters mediate bacterial phase variation, antibiotic resistance, and host adaptation in the gut.</title>
        <authorList>
            <person name="Jiang X."/>
            <person name="Hall A.B."/>
            <person name="Arthur T.D."/>
            <person name="Plichta D.R."/>
            <person name="Covington C.T."/>
            <person name="Poyet M."/>
            <person name="Crothers J."/>
            <person name="Moses P.L."/>
            <person name="Tolonen A.C."/>
            <person name="Vlamakis H."/>
            <person name="Alm E.J."/>
            <person name="Xavier R.J."/>
        </authorList>
    </citation>
    <scope>NUCLEOTIDE SEQUENCE [LARGE SCALE GENOMIC DNA]</scope>
    <source>
        <strain evidence="3">bj_0095</strain>
        <strain evidence="2">Bj_0095</strain>
    </source>
</reference>
<evidence type="ECO:0000313" key="2">
    <source>
        <dbReference type="EMBL" id="RYT77467.1"/>
    </source>
</evidence>
<accession>A0A4Q5H9R7</accession>
<dbReference type="Proteomes" id="UP000291917">
    <property type="component" value="Unassembled WGS sequence"/>
</dbReference>
<name>A0A4Q5H9R7_9BACE</name>
<dbReference type="EMBL" id="VVZX01000003">
    <property type="protein sequence ID" value="KAA5276210.1"/>
    <property type="molecule type" value="Genomic_DNA"/>
</dbReference>
<reference evidence="1 4" key="1">
    <citation type="journal article" date="2019" name="Nat. Med.">
        <title>A library of human gut bacterial isolates paired with longitudinal multiomics data enables mechanistic microbiome research.</title>
        <authorList>
            <person name="Poyet M."/>
            <person name="Groussin M."/>
            <person name="Gibbons S.M."/>
            <person name="Avila-Pacheco J."/>
            <person name="Jiang X."/>
            <person name="Kearney S.M."/>
            <person name="Perrotta A.R."/>
            <person name="Berdy B."/>
            <person name="Zhao S."/>
            <person name="Lieberman T.D."/>
            <person name="Swanson P.K."/>
            <person name="Smith M."/>
            <person name="Roesemann S."/>
            <person name="Alexander J.E."/>
            <person name="Rich S.A."/>
            <person name="Livny J."/>
            <person name="Vlamakis H."/>
            <person name="Clish C."/>
            <person name="Bullock K."/>
            <person name="Deik A."/>
            <person name="Scott J."/>
            <person name="Pierce K.A."/>
            <person name="Xavier R.J."/>
            <person name="Alm E.J."/>
        </authorList>
    </citation>
    <scope>NUCLEOTIDE SEQUENCE [LARGE SCALE GENOMIC DNA]</scope>
    <source>
        <strain evidence="1 4">BIOML-A1</strain>
    </source>
</reference>
<protein>
    <submittedName>
        <fullName evidence="2">Uncharacterized protein</fullName>
    </submittedName>
</protein>
<evidence type="ECO:0000313" key="3">
    <source>
        <dbReference type="Proteomes" id="UP000291917"/>
    </source>
</evidence>
<evidence type="ECO:0000313" key="4">
    <source>
        <dbReference type="Proteomes" id="UP000335496"/>
    </source>
</evidence>
<gene>
    <name evidence="2" type="ORF">EAJ03_02675</name>
    <name evidence="1" type="ORF">F2Z23_02665</name>
</gene>
<dbReference type="AlphaFoldDB" id="A0A4Q5H9R7"/>
<comment type="caution">
    <text evidence="2">The sequence shown here is derived from an EMBL/GenBank/DDBJ whole genome shotgun (WGS) entry which is preliminary data.</text>
</comment>